<dbReference type="InterPro" id="IPR002734">
    <property type="entry name" value="RibDG_C"/>
</dbReference>
<dbReference type="RefSeq" id="WP_083123905.1">
    <property type="nucleotide sequence ID" value="NZ_MVIM01000002.1"/>
</dbReference>
<dbReference type="STRING" id="75922.BST47_03880"/>
<dbReference type="EMBL" id="MVIM01000002">
    <property type="protein sequence ID" value="ORB67630.1"/>
    <property type="molecule type" value="Genomic_DNA"/>
</dbReference>
<dbReference type="OrthoDB" id="7342392at2"/>
<evidence type="ECO:0000259" key="1">
    <source>
        <dbReference type="Pfam" id="PF01872"/>
    </source>
</evidence>
<organism evidence="2 3">
    <name type="scientific">Mycolicibacterium tusciae</name>
    <dbReference type="NCBI Taxonomy" id="75922"/>
    <lineage>
        <taxon>Bacteria</taxon>
        <taxon>Bacillati</taxon>
        <taxon>Actinomycetota</taxon>
        <taxon>Actinomycetes</taxon>
        <taxon>Mycobacteriales</taxon>
        <taxon>Mycobacteriaceae</taxon>
        <taxon>Mycolicibacterium</taxon>
    </lineage>
</organism>
<comment type="caution">
    <text evidence="2">The sequence shown here is derived from an EMBL/GenBank/DDBJ whole genome shotgun (WGS) entry which is preliminary data.</text>
</comment>
<proteinExistence type="predicted"/>
<keyword evidence="3" id="KW-1185">Reference proteome</keyword>
<dbReference type="PANTHER" id="PTHR38011">
    <property type="entry name" value="DIHYDROFOLATE REDUCTASE FAMILY PROTEIN (AFU_ORTHOLOGUE AFUA_8G06820)"/>
    <property type="match status" value="1"/>
</dbReference>
<sequence>MRRVVLFHMWSLDGVAEEPGDWVFDVDQAVFDNIAGVIGRQDAVLLGRGTYDYWSGHWPNEGEEPFRSFINATTKHVFTSRPLEPEWSNTVVVGAPAETYVRDLKEGDGGDIGIHASVGLAKSLHDAGLIDDYRLLVAPTFAGRGYRMFDGQQELRRLELVDAQATETGALLLHYRNR</sequence>
<dbReference type="Proteomes" id="UP000192411">
    <property type="component" value="Unassembled WGS sequence"/>
</dbReference>
<dbReference type="GO" id="GO:0009231">
    <property type="term" value="P:riboflavin biosynthetic process"/>
    <property type="evidence" value="ECO:0007669"/>
    <property type="project" value="InterPro"/>
</dbReference>
<dbReference type="InterPro" id="IPR024072">
    <property type="entry name" value="DHFR-like_dom_sf"/>
</dbReference>
<protein>
    <submittedName>
        <fullName evidence="2">Deaminase</fullName>
    </submittedName>
</protein>
<name>A0A1X0JY22_9MYCO</name>
<evidence type="ECO:0000313" key="3">
    <source>
        <dbReference type="Proteomes" id="UP000192411"/>
    </source>
</evidence>
<gene>
    <name evidence="2" type="ORF">BST47_03880</name>
</gene>
<evidence type="ECO:0000313" key="2">
    <source>
        <dbReference type="EMBL" id="ORB67630.1"/>
    </source>
</evidence>
<feature type="domain" description="Bacterial bifunctional deaminase-reductase C-terminal" evidence="1">
    <location>
        <begin position="4"/>
        <end position="171"/>
    </location>
</feature>
<dbReference type="AlphaFoldDB" id="A0A1X0JY22"/>
<dbReference type="SUPFAM" id="SSF53597">
    <property type="entry name" value="Dihydrofolate reductase-like"/>
    <property type="match status" value="1"/>
</dbReference>
<dbReference type="PANTHER" id="PTHR38011:SF11">
    <property type="entry name" value="2,5-DIAMINO-6-RIBOSYLAMINO-4(3H)-PYRIMIDINONE 5'-PHOSPHATE REDUCTASE"/>
    <property type="match status" value="1"/>
</dbReference>
<reference evidence="2 3" key="1">
    <citation type="submission" date="2017-02" db="EMBL/GenBank/DDBJ databases">
        <title>The new phylogeny of genus Mycobacterium.</title>
        <authorList>
            <person name="Tortoli E."/>
            <person name="Trovato A."/>
            <person name="Cirillo D.M."/>
        </authorList>
    </citation>
    <scope>NUCLEOTIDE SEQUENCE [LARGE SCALE GENOMIC DNA]</scope>
    <source>
        <strain evidence="2 3">DSM 44338</strain>
    </source>
</reference>
<dbReference type="Pfam" id="PF01872">
    <property type="entry name" value="RibD_C"/>
    <property type="match status" value="1"/>
</dbReference>
<accession>A0A1X0JY22</accession>
<dbReference type="GO" id="GO:0008703">
    <property type="term" value="F:5-amino-6-(5-phosphoribosylamino)uracil reductase activity"/>
    <property type="evidence" value="ECO:0007669"/>
    <property type="project" value="InterPro"/>
</dbReference>
<dbReference type="InterPro" id="IPR050765">
    <property type="entry name" value="Riboflavin_Biosynth_HTPR"/>
</dbReference>
<dbReference type="Gene3D" id="3.40.430.10">
    <property type="entry name" value="Dihydrofolate Reductase, subunit A"/>
    <property type="match status" value="1"/>
</dbReference>